<feature type="transmembrane region" description="Helical" evidence="8">
    <location>
        <begin position="443"/>
        <end position="466"/>
    </location>
</feature>
<reference evidence="9 10" key="1">
    <citation type="submission" date="2014-10" db="EMBL/GenBank/DDBJ databases">
        <title>Pedobacter Kyungheensis.</title>
        <authorList>
            <person name="Anderson B.M."/>
            <person name="Newman J.D."/>
        </authorList>
    </citation>
    <scope>NUCLEOTIDE SEQUENCE [LARGE SCALE GENOMIC DNA]</scope>
    <source>
        <strain evidence="9 10">KACC 16221</strain>
    </source>
</reference>
<dbReference type="InterPro" id="IPR004299">
    <property type="entry name" value="MBOAT_fam"/>
</dbReference>
<keyword evidence="10" id="KW-1185">Reference proteome</keyword>
<dbReference type="GO" id="GO:0016746">
    <property type="term" value="F:acyltransferase activity"/>
    <property type="evidence" value="ECO:0007669"/>
    <property type="project" value="UniProtKB-KW"/>
</dbReference>
<evidence type="ECO:0000256" key="1">
    <source>
        <dbReference type="ARBA" id="ARBA00004651"/>
    </source>
</evidence>
<dbReference type="AlphaFoldDB" id="A0A0C1D925"/>
<proteinExistence type="inferred from homology"/>
<evidence type="ECO:0000313" key="9">
    <source>
        <dbReference type="EMBL" id="KIA93816.1"/>
    </source>
</evidence>
<feature type="transmembrane region" description="Helical" evidence="8">
    <location>
        <begin position="402"/>
        <end position="422"/>
    </location>
</feature>
<sequence>MLFNSAIFILLLVLTFIVYYIPFLKKLQVQILILSSLIFYAYSQPSLLLLLIVSALINIAVSYLIVNGNPKMRRFYATTGVIINLAVLVFFKYSPLFAKTFLNTDAGFGQFLLMLPLPIGISFYTFEGLSLLIDVYSNKHKDILTIEKSLSKHFYKTLFFISFFPHLIAGPILKAYEFYPQIGEKKFKNINWSYVFEKLVQGYFLKMVIADNLTNFTFWMEYPYFKTIASFDLILIVFGYSIQIFSDFAGYSLIALGIAKLFGYDLIDNFNFPYISSSFSEFWRRWHISLSTFLKEYLYIPLGGNRRGRVRTYTNLIITMGLGGLWHGAAWSYAIWGLYHGLALAIERFFLNNFKLPQKNTFTKILMGIVVFLVVTISWVFFKLPVENVIEYFKSIYANQHLAHNGTLIVFILLYSTPVVIYHFLYLANQNPMIANITQKYKFIAYGCMLFMIAVNSGPSGSFIYFQF</sequence>
<feature type="transmembrane region" description="Helical" evidence="8">
    <location>
        <begin position="154"/>
        <end position="173"/>
    </location>
</feature>
<dbReference type="InterPro" id="IPR024194">
    <property type="entry name" value="Ac/AlaTfrase_AlgI/DltB"/>
</dbReference>
<keyword evidence="5 8" id="KW-1133">Transmembrane helix</keyword>
<evidence type="ECO:0000256" key="4">
    <source>
        <dbReference type="ARBA" id="ARBA00022692"/>
    </source>
</evidence>
<gene>
    <name evidence="9" type="ORF">OC25_11150</name>
</gene>
<feature type="transmembrane region" description="Helical" evidence="8">
    <location>
        <begin position="75"/>
        <end position="93"/>
    </location>
</feature>
<evidence type="ECO:0000256" key="5">
    <source>
        <dbReference type="ARBA" id="ARBA00022989"/>
    </source>
</evidence>
<dbReference type="PANTHER" id="PTHR13285:SF18">
    <property type="entry name" value="PROTEIN-CYSTEINE N-PALMITOYLTRANSFERASE RASP"/>
    <property type="match status" value="1"/>
</dbReference>
<name>A0A0C1D925_9SPHI</name>
<dbReference type="OrthoDB" id="9805788at2"/>
<dbReference type="PANTHER" id="PTHR13285">
    <property type="entry name" value="ACYLTRANSFERASE"/>
    <property type="match status" value="1"/>
</dbReference>
<accession>A0A0C1D925</accession>
<feature type="transmembrane region" description="Helical" evidence="8">
    <location>
        <begin position="113"/>
        <end position="133"/>
    </location>
</feature>
<dbReference type="Pfam" id="PF03062">
    <property type="entry name" value="MBOAT"/>
    <property type="match status" value="1"/>
</dbReference>
<keyword evidence="6 7" id="KW-0472">Membrane</keyword>
<evidence type="ECO:0000256" key="8">
    <source>
        <dbReference type="SAM" id="Phobius"/>
    </source>
</evidence>
<keyword evidence="7 9" id="KW-0808">Transferase</keyword>
<feature type="transmembrane region" description="Helical" evidence="8">
    <location>
        <begin position="48"/>
        <end position="66"/>
    </location>
</feature>
<evidence type="ECO:0000256" key="2">
    <source>
        <dbReference type="ARBA" id="ARBA00010323"/>
    </source>
</evidence>
<keyword evidence="3 7" id="KW-1003">Cell membrane</keyword>
<dbReference type="PIRSF" id="PIRSF500217">
    <property type="entry name" value="AlgI"/>
    <property type="match status" value="1"/>
</dbReference>
<evidence type="ECO:0000256" key="7">
    <source>
        <dbReference type="PIRNR" id="PIRNR016636"/>
    </source>
</evidence>
<dbReference type="PIRSF" id="PIRSF016636">
    <property type="entry name" value="AlgI_DltB"/>
    <property type="match status" value="1"/>
</dbReference>
<evidence type="ECO:0000313" key="10">
    <source>
        <dbReference type="Proteomes" id="UP000031246"/>
    </source>
</evidence>
<feature type="transmembrane region" description="Helical" evidence="8">
    <location>
        <begin position="6"/>
        <end position="22"/>
    </location>
</feature>
<dbReference type="InterPro" id="IPR028362">
    <property type="entry name" value="AlgI"/>
</dbReference>
<keyword evidence="7 9" id="KW-0012">Acyltransferase</keyword>
<keyword evidence="4 8" id="KW-0812">Transmembrane</keyword>
<dbReference type="Proteomes" id="UP000031246">
    <property type="component" value="Unassembled WGS sequence"/>
</dbReference>
<evidence type="ECO:0000256" key="6">
    <source>
        <dbReference type="ARBA" id="ARBA00023136"/>
    </source>
</evidence>
<evidence type="ECO:0000256" key="3">
    <source>
        <dbReference type="ARBA" id="ARBA00022475"/>
    </source>
</evidence>
<comment type="caution">
    <text evidence="9">The sequence shown here is derived from an EMBL/GenBank/DDBJ whole genome shotgun (WGS) entry which is preliminary data.</text>
</comment>
<dbReference type="InterPro" id="IPR051085">
    <property type="entry name" value="MB_O-acyltransferase"/>
</dbReference>
<comment type="similarity">
    <text evidence="2 7">Belongs to the membrane-bound acyltransferase family.</text>
</comment>
<organism evidence="9 10">
    <name type="scientific">Pedobacter kyungheensis</name>
    <dbReference type="NCBI Taxonomy" id="1069985"/>
    <lineage>
        <taxon>Bacteria</taxon>
        <taxon>Pseudomonadati</taxon>
        <taxon>Bacteroidota</taxon>
        <taxon>Sphingobacteriia</taxon>
        <taxon>Sphingobacteriales</taxon>
        <taxon>Sphingobacteriaceae</taxon>
        <taxon>Pedobacter</taxon>
    </lineage>
</organism>
<dbReference type="RefSeq" id="WP_039475832.1">
    <property type="nucleotide sequence ID" value="NZ_JSYN01000012.1"/>
</dbReference>
<comment type="subcellular location">
    <subcellularLocation>
        <location evidence="1">Cell membrane</location>
        <topology evidence="1">Multi-pass membrane protein</topology>
    </subcellularLocation>
</comment>
<protein>
    <submittedName>
        <fullName evidence="9">Acyltransferase</fullName>
    </submittedName>
</protein>
<dbReference type="GO" id="GO:0005886">
    <property type="term" value="C:plasma membrane"/>
    <property type="evidence" value="ECO:0007669"/>
    <property type="project" value="UniProtKB-SubCell"/>
</dbReference>
<dbReference type="GO" id="GO:0042121">
    <property type="term" value="P:alginic acid biosynthetic process"/>
    <property type="evidence" value="ECO:0007669"/>
    <property type="project" value="InterPro"/>
</dbReference>
<dbReference type="EMBL" id="JSYN01000012">
    <property type="protein sequence ID" value="KIA93816.1"/>
    <property type="molecule type" value="Genomic_DNA"/>
</dbReference>
<feature type="transmembrane region" description="Helical" evidence="8">
    <location>
        <begin position="362"/>
        <end position="382"/>
    </location>
</feature>